<keyword evidence="2" id="KW-0678">Repressor</keyword>
<dbReference type="InterPro" id="IPR027417">
    <property type="entry name" value="P-loop_NTPase"/>
</dbReference>
<dbReference type="CDD" id="cd06529">
    <property type="entry name" value="S24_LexA-like"/>
    <property type="match status" value="1"/>
</dbReference>
<dbReference type="GO" id="GO:0009432">
    <property type="term" value="P:SOS response"/>
    <property type="evidence" value="ECO:0007669"/>
    <property type="project" value="UniProtKB-KW"/>
</dbReference>
<evidence type="ECO:0000313" key="23">
    <source>
        <dbReference type="Proteomes" id="UP000426444"/>
    </source>
</evidence>
<dbReference type="AlphaFoldDB" id="A0A6I6DBW9"/>
<dbReference type="GO" id="GO:0043138">
    <property type="term" value="F:3'-5' DNA helicase activity"/>
    <property type="evidence" value="ECO:0007669"/>
    <property type="project" value="UniProtKB-EC"/>
</dbReference>
<accession>A0A6I6DBW9</accession>
<dbReference type="GO" id="GO:0005524">
    <property type="term" value="F:ATP binding"/>
    <property type="evidence" value="ECO:0007669"/>
    <property type="project" value="UniProtKB-UniRule"/>
</dbReference>
<dbReference type="InterPro" id="IPR036286">
    <property type="entry name" value="LexA/Signal_pep-like_sf"/>
</dbReference>
<dbReference type="InterPro" id="IPR006197">
    <property type="entry name" value="Peptidase_S24_LexA"/>
</dbReference>
<evidence type="ECO:0000256" key="15">
    <source>
        <dbReference type="ARBA" id="ARBA00023236"/>
    </source>
</evidence>
<organism evidence="22 23">
    <name type="scientific">Candidatus Syntrophocurvum alkaliphilum</name>
    <dbReference type="NCBI Taxonomy" id="2293317"/>
    <lineage>
        <taxon>Bacteria</taxon>
        <taxon>Bacillati</taxon>
        <taxon>Bacillota</taxon>
        <taxon>Clostridia</taxon>
        <taxon>Eubacteriales</taxon>
        <taxon>Syntrophomonadaceae</taxon>
        <taxon>Candidatus Syntrophocurvum</taxon>
    </lineage>
</organism>
<protein>
    <recommendedName>
        <fullName evidence="17">DNA 3'-5' helicase</fullName>
        <ecNumber evidence="17">5.6.2.4</ecNumber>
    </recommendedName>
</protein>
<dbReference type="PANTHER" id="PTHR11070:SF45">
    <property type="entry name" value="DNA 3'-5' HELICASE"/>
    <property type="match status" value="1"/>
</dbReference>
<dbReference type="RefSeq" id="WP_156203630.1">
    <property type="nucleotide sequence ID" value="NZ_CP046457.1"/>
</dbReference>
<evidence type="ECO:0000256" key="4">
    <source>
        <dbReference type="ARBA" id="ARBA00022741"/>
    </source>
</evidence>
<evidence type="ECO:0000256" key="1">
    <source>
        <dbReference type="ARBA" id="ARBA00007484"/>
    </source>
</evidence>
<keyword evidence="22" id="KW-0645">Protease</keyword>
<evidence type="ECO:0000256" key="16">
    <source>
        <dbReference type="ARBA" id="ARBA00034617"/>
    </source>
</evidence>
<keyword evidence="15" id="KW-0742">SOS response</keyword>
<keyword evidence="14" id="KW-0413">Isomerase</keyword>
<comment type="similarity">
    <text evidence="1 20">Belongs to the peptidase S24 family.</text>
</comment>
<keyword evidence="4 19" id="KW-0547">Nucleotide-binding</keyword>
<dbReference type="Pfam" id="PF00717">
    <property type="entry name" value="Peptidase_S24"/>
    <property type="match status" value="1"/>
</dbReference>
<evidence type="ECO:0000259" key="21">
    <source>
        <dbReference type="PROSITE" id="PS51198"/>
    </source>
</evidence>
<evidence type="ECO:0000256" key="18">
    <source>
        <dbReference type="ARBA" id="ARBA00048988"/>
    </source>
</evidence>
<evidence type="ECO:0000256" key="3">
    <source>
        <dbReference type="ARBA" id="ARBA00022705"/>
    </source>
</evidence>
<dbReference type="SUPFAM" id="SSF51306">
    <property type="entry name" value="LexA/Signal peptidase"/>
    <property type="match status" value="1"/>
</dbReference>
<dbReference type="GO" id="GO:0000725">
    <property type="term" value="P:recombinational repair"/>
    <property type="evidence" value="ECO:0007669"/>
    <property type="project" value="TreeGrafter"/>
</dbReference>
<dbReference type="PROSITE" id="PS51198">
    <property type="entry name" value="UVRD_HELICASE_ATP_BIND"/>
    <property type="match status" value="1"/>
</dbReference>
<reference evidence="23" key="1">
    <citation type="journal article" date="2019" name="Microbiology">
        <title>Complete Genome Sequence of an Uncultured Bacterium of the Candidate Phylum Bipolaricaulota.</title>
        <authorList>
            <person name="Kadnikov V.V."/>
            <person name="Mardanov A.V."/>
            <person name="Beletsky A.V."/>
            <person name="Frank Y.A."/>
            <person name="Karnachuk O.V."/>
            <person name="Ravin N.V."/>
        </authorList>
    </citation>
    <scope>NUCLEOTIDE SEQUENCE [LARGE SCALE GENOMIC DNA]</scope>
</reference>
<sequence length="817" mass="95219">MQLNMEQKRLIQAKPNGHVLIKGVAGSGKTTVAVHRIPFLLTNYCFGEDDNVLMVTYNKTLVNYIQHLYEKVEEENQMPFQDIFGKNKKKVDIHTIDSILYKYFSQYKKHNKQIGEVISDSRTKYAILSACVAELKKEYSNINILDHRNISFLMDEIDWIKSCNYMEIEEYQNADRLGRMNHQSKEGPQKLMKNSNTRKAIFDLMILYNERLKEKRYIDFKDMALIALEQAKKMVGKRYTHIIIDESQDLTRVQLEVLKLMYQKEEYSSIYFITDTAQSIYPHSWLVKGRSFTTIGFDMTGKSNTLAKNYRTTTQIAQAAYSLIEKDQNIIDDENFVKPSLIDRQGYFPVYRWFRQPQNELNSVAKEIQGNLIKRYDYKDIVVIAKNRNQLHEAKEYFDKLGIPCNIITKKDSDFQSNMVKLLTMHSIKGLEFKVVFIIGLNEGLVPFISYQDIDDESVQMSNDRKLLYVGMTRANELLYLSSSGTPSPFIKEINHNYLRINSYSKFRKYYDIRIDNYAFREKIFNLYSKEEKVRQWVIKELKQTYKYPSELIDVEYKVNSFSAVGSVDIAVSIYNNNNLIPFIFIEVKYFGTGVKEGFSQLKSYMSHSKTCQYGIVTDGNELIVINNEHEKVDDIPPFHTSMLPSSIEKYIYNDLKHNCEYEIIRDPYEPYVLTVKEGEGVEETIYSDDNTRGVSIYGNIAAGVPLYMNEEIGERFYLPNEWLQGQGECFMLEVKGDSMQDAGIHYGDYVLVRKQQEAYNRDIVVVAINDDATMKRWMKMGDTILLIPENNNYEPIQIQNEQANILGLVIGVVKKI</sequence>
<dbReference type="Gene3D" id="3.40.50.300">
    <property type="entry name" value="P-loop containing nucleotide triphosphate hydrolases"/>
    <property type="match status" value="3"/>
</dbReference>
<keyword evidence="13" id="KW-0234">DNA repair</keyword>
<evidence type="ECO:0000313" key="22">
    <source>
        <dbReference type="EMBL" id="QGT99769.1"/>
    </source>
</evidence>
<evidence type="ECO:0000256" key="17">
    <source>
        <dbReference type="ARBA" id="ARBA00034808"/>
    </source>
</evidence>
<dbReference type="GO" id="GO:0006508">
    <property type="term" value="P:proteolysis"/>
    <property type="evidence" value="ECO:0007669"/>
    <property type="project" value="UniProtKB-KW"/>
</dbReference>
<dbReference type="CDD" id="cd18807">
    <property type="entry name" value="SF1_C_UvrD"/>
    <property type="match status" value="1"/>
</dbReference>
<dbReference type="InterPro" id="IPR014017">
    <property type="entry name" value="DNA_helicase_UvrD-like_C"/>
</dbReference>
<dbReference type="GO" id="GO:0004252">
    <property type="term" value="F:serine-type endopeptidase activity"/>
    <property type="evidence" value="ECO:0007669"/>
    <property type="project" value="InterPro"/>
</dbReference>
<keyword evidence="7 19" id="KW-0347">Helicase</keyword>
<dbReference type="PRINTS" id="PR00726">
    <property type="entry name" value="LEXASERPTASE"/>
</dbReference>
<keyword evidence="10" id="KW-0805">Transcription regulation</keyword>
<dbReference type="InterPro" id="IPR029464">
    <property type="entry name" value="HSDR_N"/>
</dbReference>
<dbReference type="InterPro" id="IPR006200">
    <property type="entry name" value="LexA"/>
</dbReference>
<keyword evidence="11" id="KW-0238">DNA-binding</keyword>
<dbReference type="GO" id="GO:0003677">
    <property type="term" value="F:DNA binding"/>
    <property type="evidence" value="ECO:0007669"/>
    <property type="project" value="UniProtKB-KW"/>
</dbReference>
<evidence type="ECO:0000256" key="6">
    <source>
        <dbReference type="ARBA" id="ARBA00022801"/>
    </source>
</evidence>
<evidence type="ECO:0000256" key="20">
    <source>
        <dbReference type="RuleBase" id="RU003991"/>
    </source>
</evidence>
<dbReference type="InterPro" id="IPR000212">
    <property type="entry name" value="DNA_helicase_UvrD/REP"/>
</dbReference>
<dbReference type="NCBIfam" id="TIGR00498">
    <property type="entry name" value="lexA"/>
    <property type="match status" value="1"/>
</dbReference>
<dbReference type="Proteomes" id="UP000426444">
    <property type="component" value="Chromosome"/>
</dbReference>
<keyword evidence="8 20" id="KW-0068">Autocatalytic cleavage</keyword>
<evidence type="ECO:0000256" key="5">
    <source>
        <dbReference type="ARBA" id="ARBA00022763"/>
    </source>
</evidence>
<dbReference type="InterPro" id="IPR039418">
    <property type="entry name" value="LexA-like"/>
</dbReference>
<dbReference type="Pfam" id="PF13361">
    <property type="entry name" value="UvrD_C"/>
    <property type="match status" value="2"/>
</dbReference>
<evidence type="ECO:0000256" key="7">
    <source>
        <dbReference type="ARBA" id="ARBA00022806"/>
    </source>
</evidence>
<dbReference type="OrthoDB" id="9787585at2"/>
<keyword evidence="23" id="KW-1185">Reference proteome</keyword>
<evidence type="ECO:0000256" key="2">
    <source>
        <dbReference type="ARBA" id="ARBA00022491"/>
    </source>
</evidence>
<name>A0A6I6DBW9_9FIRM</name>
<keyword evidence="12" id="KW-0804">Transcription</keyword>
<dbReference type="PANTHER" id="PTHR11070">
    <property type="entry name" value="UVRD / RECB / PCRA DNA HELICASE FAMILY MEMBER"/>
    <property type="match status" value="1"/>
</dbReference>
<comment type="catalytic activity">
    <reaction evidence="16">
        <text>Couples ATP hydrolysis with the unwinding of duplex DNA by translocating in the 3'-5' direction.</text>
        <dbReference type="EC" id="5.6.2.4"/>
    </reaction>
</comment>
<dbReference type="EC" id="5.6.2.4" evidence="17"/>
<evidence type="ECO:0000256" key="8">
    <source>
        <dbReference type="ARBA" id="ARBA00022813"/>
    </source>
</evidence>
<dbReference type="InterPro" id="IPR015927">
    <property type="entry name" value="Peptidase_S24_S26A/B/C"/>
</dbReference>
<gene>
    <name evidence="22" type="ORF">SYNTR_1176</name>
</gene>
<evidence type="ECO:0000256" key="14">
    <source>
        <dbReference type="ARBA" id="ARBA00023235"/>
    </source>
</evidence>
<comment type="catalytic activity">
    <reaction evidence="18">
        <text>ATP + H2O = ADP + phosphate + H(+)</text>
        <dbReference type="Rhea" id="RHEA:13065"/>
        <dbReference type="ChEBI" id="CHEBI:15377"/>
        <dbReference type="ChEBI" id="CHEBI:15378"/>
        <dbReference type="ChEBI" id="CHEBI:30616"/>
        <dbReference type="ChEBI" id="CHEBI:43474"/>
        <dbReference type="ChEBI" id="CHEBI:456216"/>
        <dbReference type="EC" id="5.6.2.4"/>
    </reaction>
</comment>
<keyword evidence="3" id="KW-0235">DNA replication</keyword>
<evidence type="ECO:0000256" key="19">
    <source>
        <dbReference type="PROSITE-ProRule" id="PRU00560"/>
    </source>
</evidence>
<feature type="domain" description="UvrD-like helicase ATP-binding" evidence="21">
    <location>
        <begin position="2"/>
        <end position="313"/>
    </location>
</feature>
<evidence type="ECO:0000256" key="10">
    <source>
        <dbReference type="ARBA" id="ARBA00023015"/>
    </source>
</evidence>
<keyword evidence="9 19" id="KW-0067">ATP-binding</keyword>
<dbReference type="GO" id="GO:0006260">
    <property type="term" value="P:DNA replication"/>
    <property type="evidence" value="ECO:0007669"/>
    <property type="project" value="UniProtKB-KW"/>
</dbReference>
<dbReference type="KEGG" id="salq:SYNTR_1176"/>
<evidence type="ECO:0000256" key="11">
    <source>
        <dbReference type="ARBA" id="ARBA00023125"/>
    </source>
</evidence>
<evidence type="ECO:0000256" key="12">
    <source>
        <dbReference type="ARBA" id="ARBA00023163"/>
    </source>
</evidence>
<evidence type="ECO:0000256" key="13">
    <source>
        <dbReference type="ARBA" id="ARBA00023204"/>
    </source>
</evidence>
<feature type="binding site" evidence="19">
    <location>
        <begin position="23"/>
        <end position="30"/>
    </location>
    <ligand>
        <name>ATP</name>
        <dbReference type="ChEBI" id="CHEBI:30616"/>
    </ligand>
</feature>
<dbReference type="EMBL" id="CP046457">
    <property type="protein sequence ID" value="QGT99769.1"/>
    <property type="molecule type" value="Genomic_DNA"/>
</dbReference>
<proteinExistence type="inferred from homology"/>
<dbReference type="Gene3D" id="2.10.109.10">
    <property type="entry name" value="Umud Fragment, subunit A"/>
    <property type="match status" value="1"/>
</dbReference>
<keyword evidence="5" id="KW-0227">DNA damage</keyword>
<dbReference type="SUPFAM" id="SSF52540">
    <property type="entry name" value="P-loop containing nucleoside triphosphate hydrolases"/>
    <property type="match status" value="1"/>
</dbReference>
<evidence type="ECO:0000256" key="9">
    <source>
        <dbReference type="ARBA" id="ARBA00022840"/>
    </source>
</evidence>
<keyword evidence="6 19" id="KW-0378">Hydrolase</keyword>
<dbReference type="GO" id="GO:0045892">
    <property type="term" value="P:negative regulation of DNA-templated transcription"/>
    <property type="evidence" value="ECO:0007669"/>
    <property type="project" value="InterPro"/>
</dbReference>
<dbReference type="Pfam" id="PF13588">
    <property type="entry name" value="HSDR_N_2"/>
    <property type="match status" value="1"/>
</dbReference>
<dbReference type="Pfam" id="PF00580">
    <property type="entry name" value="UvrD-helicase"/>
    <property type="match status" value="1"/>
</dbReference>
<dbReference type="InterPro" id="IPR014016">
    <property type="entry name" value="UvrD-like_ATP-bd"/>
</dbReference>